<evidence type="ECO:0000259" key="5">
    <source>
        <dbReference type="PROSITE" id="PS50206"/>
    </source>
</evidence>
<dbReference type="RefSeq" id="WP_132275908.1">
    <property type="nucleotide sequence ID" value="NZ_JAOBST010000005.1"/>
</dbReference>
<feature type="domain" description="Rhodanese" evidence="5">
    <location>
        <begin position="389"/>
        <end position="494"/>
    </location>
</feature>
<dbReference type="PANTHER" id="PTHR11364">
    <property type="entry name" value="THIOSULFATE SULFERTANSFERASE"/>
    <property type="match status" value="1"/>
</dbReference>
<evidence type="ECO:0000256" key="3">
    <source>
        <dbReference type="SAM" id="MobiDB-lite"/>
    </source>
</evidence>
<dbReference type="AlphaFoldDB" id="A0A4R4FG97"/>
<evidence type="ECO:0000256" key="2">
    <source>
        <dbReference type="ARBA" id="ARBA00022737"/>
    </source>
</evidence>
<name>A0A4R4FG97_9FIRM</name>
<organism evidence="6 7">
    <name type="scientific">Extibacter muris</name>
    <dbReference type="NCBI Taxonomy" id="1796622"/>
    <lineage>
        <taxon>Bacteria</taxon>
        <taxon>Bacillati</taxon>
        <taxon>Bacillota</taxon>
        <taxon>Clostridia</taxon>
        <taxon>Lachnospirales</taxon>
        <taxon>Lachnospiraceae</taxon>
        <taxon>Extibacter</taxon>
    </lineage>
</organism>
<comment type="caution">
    <text evidence="6">The sequence shown here is derived from an EMBL/GenBank/DDBJ whole genome shotgun (WGS) entry which is preliminary data.</text>
</comment>
<dbReference type="PROSITE" id="PS51257">
    <property type="entry name" value="PROKAR_LIPOPROTEIN"/>
    <property type="match status" value="1"/>
</dbReference>
<feature type="domain" description="Rhodanese" evidence="5">
    <location>
        <begin position="216"/>
        <end position="337"/>
    </location>
</feature>
<evidence type="ECO:0000256" key="4">
    <source>
        <dbReference type="SAM" id="SignalP"/>
    </source>
</evidence>
<evidence type="ECO:0000313" key="7">
    <source>
        <dbReference type="Proteomes" id="UP000295710"/>
    </source>
</evidence>
<feature type="region of interest" description="Disordered" evidence="3">
    <location>
        <begin position="511"/>
        <end position="531"/>
    </location>
</feature>
<dbReference type="SUPFAM" id="SSF52821">
    <property type="entry name" value="Rhodanese/Cell cycle control phosphatase"/>
    <property type="match status" value="3"/>
</dbReference>
<dbReference type="SMART" id="SM00450">
    <property type="entry name" value="RHOD"/>
    <property type="match status" value="3"/>
</dbReference>
<keyword evidence="1" id="KW-0808">Transferase</keyword>
<dbReference type="Gene3D" id="3.40.250.10">
    <property type="entry name" value="Rhodanese-like domain"/>
    <property type="match status" value="3"/>
</dbReference>
<feature type="chain" id="PRO_5039236806" evidence="4">
    <location>
        <begin position="21"/>
        <end position="531"/>
    </location>
</feature>
<keyword evidence="2" id="KW-0677">Repeat</keyword>
<feature type="domain" description="Rhodanese" evidence="5">
    <location>
        <begin position="67"/>
        <end position="165"/>
    </location>
</feature>
<feature type="compositionally biased region" description="Basic and acidic residues" evidence="3">
    <location>
        <begin position="39"/>
        <end position="51"/>
    </location>
</feature>
<protein>
    <submittedName>
        <fullName evidence="6">Rhodanese-like domain-containing protein</fullName>
    </submittedName>
</protein>
<dbReference type="PROSITE" id="PS50206">
    <property type="entry name" value="RHODANESE_3"/>
    <property type="match status" value="3"/>
</dbReference>
<dbReference type="InterPro" id="IPR001763">
    <property type="entry name" value="Rhodanese-like_dom"/>
</dbReference>
<evidence type="ECO:0000313" key="6">
    <source>
        <dbReference type="EMBL" id="TDA22732.1"/>
    </source>
</evidence>
<dbReference type="InterPro" id="IPR001307">
    <property type="entry name" value="Thiosulphate_STrfase_CS"/>
</dbReference>
<dbReference type="InterPro" id="IPR036873">
    <property type="entry name" value="Rhodanese-like_dom_sf"/>
</dbReference>
<feature type="region of interest" description="Disordered" evidence="3">
    <location>
        <begin position="25"/>
        <end position="51"/>
    </location>
</feature>
<reference evidence="6 7" key="1">
    <citation type="journal article" date="2016" name="Nat. Microbiol.">
        <title>The Mouse Intestinal Bacterial Collection (miBC) provides host-specific insight into cultured diversity and functional potential of the gut microbiota.</title>
        <authorList>
            <person name="Lagkouvardos I."/>
            <person name="Pukall R."/>
            <person name="Abt B."/>
            <person name="Foesel B.U."/>
            <person name="Meier-Kolthoff J.P."/>
            <person name="Kumar N."/>
            <person name="Bresciani A."/>
            <person name="Martinez I."/>
            <person name="Just S."/>
            <person name="Ziegler C."/>
            <person name="Brugiroux S."/>
            <person name="Garzetti D."/>
            <person name="Wenning M."/>
            <person name="Bui T.P."/>
            <person name="Wang J."/>
            <person name="Hugenholtz F."/>
            <person name="Plugge C.M."/>
            <person name="Peterson D.A."/>
            <person name="Hornef M.W."/>
            <person name="Baines J.F."/>
            <person name="Smidt H."/>
            <person name="Walter J."/>
            <person name="Kristiansen K."/>
            <person name="Nielsen H.B."/>
            <person name="Haller D."/>
            <person name="Overmann J."/>
            <person name="Stecher B."/>
            <person name="Clavel T."/>
        </authorList>
    </citation>
    <scope>NUCLEOTIDE SEQUENCE [LARGE SCALE GENOMIC DNA]</scope>
    <source>
        <strain evidence="6 7">DSM 28560</strain>
    </source>
</reference>
<dbReference type="InterPro" id="IPR045078">
    <property type="entry name" value="TST/MPST-like"/>
</dbReference>
<evidence type="ECO:0000256" key="1">
    <source>
        <dbReference type="ARBA" id="ARBA00022679"/>
    </source>
</evidence>
<dbReference type="Pfam" id="PF00581">
    <property type="entry name" value="Rhodanese"/>
    <property type="match status" value="2"/>
</dbReference>
<keyword evidence="7" id="KW-1185">Reference proteome</keyword>
<dbReference type="PANTHER" id="PTHR11364:SF27">
    <property type="entry name" value="SULFURTRANSFERASE"/>
    <property type="match status" value="1"/>
</dbReference>
<keyword evidence="4" id="KW-0732">Signal</keyword>
<dbReference type="Proteomes" id="UP000295710">
    <property type="component" value="Unassembled WGS sequence"/>
</dbReference>
<gene>
    <name evidence="6" type="ORF">E1963_04915</name>
</gene>
<dbReference type="PROSITE" id="PS00380">
    <property type="entry name" value="RHODANESE_1"/>
    <property type="match status" value="1"/>
</dbReference>
<proteinExistence type="predicted"/>
<feature type="signal peptide" evidence="4">
    <location>
        <begin position="1"/>
        <end position="20"/>
    </location>
</feature>
<accession>A0A4R4FG97</accession>
<sequence>MKKRLSASLLCIMMAAALTAGCGGKAEPAGKMEPAGKTTSEDSAKPEKKIDAGSADVEQVLEYMNDSDDNTILIDARPEEAYSGWALEGAANGGHLKNALLFSARWLDCEYSESASREAYLKRALEDQDITEDKDIIVYDYTGEQAPDVAGYLIEQGIENVTVCKADELIDAGTELESYTNYDRFIPTEIVKSISDVKTGKESSLSEEAKAAVGEDLGKVVLVDVSWGNAKESTYFSTGHVPGAVHINTDSYERPRVYVPEKRSDYAKEWRLISLEEFRDNVCTQYGITKDSTVILTGTATAPQGRLGFMLRSLGVRVYAMSGSLTAWTYNGYELDTAADTLVTPVAVDSFGADTIEHPDEILWTEDIKAILSGDIEGQVVDNRGEDEWEGGYSGYSYHDLAGRIDGSIWCPQGTEEEGEFFENVDKTPRTRAEMKTYLESNGLDVNKTMAFFCGDSWGAAKIAYWCQSVDLDNVKEWGNGWIPWSNEGNEFIDHKGNKVHYDRYQDAVLDGEGNDVSDGTNLLDNGAEEE</sequence>
<dbReference type="GO" id="GO:0004792">
    <property type="term" value="F:thiosulfate-cyanide sulfurtransferase activity"/>
    <property type="evidence" value="ECO:0007669"/>
    <property type="project" value="InterPro"/>
</dbReference>
<dbReference type="EMBL" id="SMMX01000003">
    <property type="protein sequence ID" value="TDA22732.1"/>
    <property type="molecule type" value="Genomic_DNA"/>
</dbReference>